<organism evidence="1 2">
    <name type="scientific">Pseudonocardia eucalypti</name>
    <dbReference type="NCBI Taxonomy" id="648755"/>
    <lineage>
        <taxon>Bacteria</taxon>
        <taxon>Bacillati</taxon>
        <taxon>Actinomycetota</taxon>
        <taxon>Actinomycetes</taxon>
        <taxon>Pseudonocardiales</taxon>
        <taxon>Pseudonocardiaceae</taxon>
        <taxon>Pseudonocardia</taxon>
    </lineage>
</organism>
<gene>
    <name evidence="1" type="ORF">GCM10023321_39370</name>
</gene>
<reference evidence="2" key="1">
    <citation type="journal article" date="2019" name="Int. J. Syst. Evol. Microbiol.">
        <title>The Global Catalogue of Microorganisms (GCM) 10K type strain sequencing project: providing services to taxonomists for standard genome sequencing and annotation.</title>
        <authorList>
            <consortium name="The Broad Institute Genomics Platform"/>
            <consortium name="The Broad Institute Genome Sequencing Center for Infectious Disease"/>
            <person name="Wu L."/>
            <person name="Ma J."/>
        </authorList>
    </citation>
    <scope>NUCLEOTIDE SEQUENCE [LARGE SCALE GENOMIC DNA]</scope>
    <source>
        <strain evidence="2">JCM 18303</strain>
    </source>
</reference>
<keyword evidence="2" id="KW-1185">Reference proteome</keyword>
<accession>A0ABP9QAD4</accession>
<sequence>MAQYIGNLGAEGRVYVCRAESLRSRLPLTHQVRLRQLPDLLVQLQDLPVAISVDPKARGVGL</sequence>
<dbReference type="EMBL" id="BAABJP010000018">
    <property type="protein sequence ID" value="GAA5159011.1"/>
    <property type="molecule type" value="Genomic_DNA"/>
</dbReference>
<protein>
    <submittedName>
        <fullName evidence="1">Uncharacterized protein</fullName>
    </submittedName>
</protein>
<proteinExistence type="predicted"/>
<name>A0ABP9QAD4_9PSEU</name>
<evidence type="ECO:0000313" key="1">
    <source>
        <dbReference type="EMBL" id="GAA5159011.1"/>
    </source>
</evidence>
<dbReference type="Proteomes" id="UP001428817">
    <property type="component" value="Unassembled WGS sequence"/>
</dbReference>
<evidence type="ECO:0000313" key="2">
    <source>
        <dbReference type="Proteomes" id="UP001428817"/>
    </source>
</evidence>
<comment type="caution">
    <text evidence="1">The sequence shown here is derived from an EMBL/GenBank/DDBJ whole genome shotgun (WGS) entry which is preliminary data.</text>
</comment>